<evidence type="ECO:0000313" key="4">
    <source>
        <dbReference type="WBParaSite" id="MBELARI_LOCUS12930"/>
    </source>
</evidence>
<feature type="region of interest" description="Disordered" evidence="1">
    <location>
        <begin position="229"/>
        <end position="251"/>
    </location>
</feature>
<evidence type="ECO:0000313" key="3">
    <source>
        <dbReference type="Proteomes" id="UP000887575"/>
    </source>
</evidence>
<feature type="transmembrane region" description="Helical" evidence="2">
    <location>
        <begin position="195"/>
        <end position="214"/>
    </location>
</feature>
<dbReference type="Proteomes" id="UP000887575">
    <property type="component" value="Unassembled WGS sequence"/>
</dbReference>
<dbReference type="WBParaSite" id="MBELARI_LOCUS12930">
    <property type="protein sequence ID" value="MBELARI_LOCUS12930"/>
    <property type="gene ID" value="MBELARI_LOCUS12930"/>
</dbReference>
<protein>
    <submittedName>
        <fullName evidence="4">Uncharacterized protein</fullName>
    </submittedName>
</protein>
<keyword evidence="2" id="KW-1133">Transmembrane helix</keyword>
<keyword evidence="3" id="KW-1185">Reference proteome</keyword>
<sequence length="251" mass="28960">MCSVKSWIRVVNAVLIFLQILSVAMLLFGIFTLFYVKKPCTCILAAGPESFIDKPKYDLDCANWRVEKHKESKGIRLMFLNLWVSTEFNRTRDPFTEPTVLGSASDDVKKQLYTMCLGAQIWYFWFVLLLFPAIIFTVIICSCVGTCTKRHWFWQLPAILCIGVFGTLGIVGTIFSLNLSTNWSNWFVWMHSVNSIFFMCYAVALLVFTVLMCMKSRQAQYEVVNKDAERSVQERYPSVRQKSDYSSSDEE</sequence>
<organism evidence="3 4">
    <name type="scientific">Mesorhabditis belari</name>
    <dbReference type="NCBI Taxonomy" id="2138241"/>
    <lineage>
        <taxon>Eukaryota</taxon>
        <taxon>Metazoa</taxon>
        <taxon>Ecdysozoa</taxon>
        <taxon>Nematoda</taxon>
        <taxon>Chromadorea</taxon>
        <taxon>Rhabditida</taxon>
        <taxon>Rhabditina</taxon>
        <taxon>Rhabditomorpha</taxon>
        <taxon>Rhabditoidea</taxon>
        <taxon>Rhabditidae</taxon>
        <taxon>Mesorhabditinae</taxon>
        <taxon>Mesorhabditis</taxon>
    </lineage>
</organism>
<proteinExistence type="predicted"/>
<accession>A0AAF3EG24</accession>
<feature type="transmembrane region" description="Helical" evidence="2">
    <location>
        <begin position="12"/>
        <end position="36"/>
    </location>
</feature>
<evidence type="ECO:0000256" key="2">
    <source>
        <dbReference type="SAM" id="Phobius"/>
    </source>
</evidence>
<keyword evidence="2" id="KW-0472">Membrane</keyword>
<name>A0AAF3EG24_9BILA</name>
<feature type="transmembrane region" description="Helical" evidence="2">
    <location>
        <begin position="122"/>
        <end position="145"/>
    </location>
</feature>
<keyword evidence="2" id="KW-0812">Transmembrane</keyword>
<feature type="transmembrane region" description="Helical" evidence="2">
    <location>
        <begin position="152"/>
        <end position="175"/>
    </location>
</feature>
<reference evidence="4" key="1">
    <citation type="submission" date="2024-02" db="UniProtKB">
        <authorList>
            <consortium name="WormBaseParasite"/>
        </authorList>
    </citation>
    <scope>IDENTIFICATION</scope>
</reference>
<evidence type="ECO:0000256" key="1">
    <source>
        <dbReference type="SAM" id="MobiDB-lite"/>
    </source>
</evidence>
<dbReference type="AlphaFoldDB" id="A0AAF3EG24"/>